<sequence>MEWLIGITGRNKVPSSSAGNTPRRVDDIQKPYVNDKTLLSKISKDELKETVQLPTGVDPNEWLATNTLSFFNHISLMQESLHEFCTSQTCSNMSSGAPNIWHDKGKKVRLSAPEYIDLVITHVQKYVTDETVFPTKYDMTFPTNFLSVIKKVFKLLFHVLVHIYQSHYNDMDALQQSNLLNTVFIHFMYFQTEHSILEPKDISSFDDLIKSLCL</sequence>
<name>A0A7M5X1T2_9CNID</name>
<feature type="binding site" evidence="1">
    <location>
        <position position="85"/>
    </location>
    <ligand>
        <name>Zn(2+)</name>
        <dbReference type="ChEBI" id="CHEBI:29105"/>
    </ligand>
</feature>
<evidence type="ECO:0000256" key="1">
    <source>
        <dbReference type="PIRSR" id="PIRSR605301-1"/>
    </source>
</evidence>
<dbReference type="PANTHER" id="PTHR22599">
    <property type="entry name" value="MPS ONE BINDER KINASE ACTIVATOR-LIKE MOB"/>
    <property type="match status" value="1"/>
</dbReference>
<dbReference type="OrthoDB" id="6018564at2759"/>
<accession>A0A7M5X1T2</accession>
<protein>
    <submittedName>
        <fullName evidence="2">Uncharacterized protein</fullName>
    </submittedName>
</protein>
<proteinExistence type="predicted"/>
<evidence type="ECO:0000313" key="2">
    <source>
        <dbReference type="EnsemblMetazoa" id="CLYHEMP016196.1"/>
    </source>
</evidence>
<dbReference type="InterPro" id="IPR036703">
    <property type="entry name" value="MOB_kinase_act_sf"/>
</dbReference>
<feature type="binding site" evidence="1">
    <location>
        <position position="90"/>
    </location>
    <ligand>
        <name>Zn(2+)</name>
        <dbReference type="ChEBI" id="CHEBI:29105"/>
    </ligand>
</feature>
<dbReference type="SMART" id="SM01388">
    <property type="entry name" value="Mob1_phocein"/>
    <property type="match status" value="1"/>
</dbReference>
<dbReference type="EnsemblMetazoa" id="CLYHEMT016196.1">
    <property type="protein sequence ID" value="CLYHEMP016196.1"/>
    <property type="gene ID" value="CLYHEMG016196"/>
</dbReference>
<dbReference type="GeneID" id="136808992"/>
<keyword evidence="3" id="KW-1185">Reference proteome</keyword>
<dbReference type="Proteomes" id="UP000594262">
    <property type="component" value="Unplaced"/>
</dbReference>
<evidence type="ECO:0000313" key="3">
    <source>
        <dbReference type="Proteomes" id="UP000594262"/>
    </source>
</evidence>
<feature type="binding site" evidence="1">
    <location>
        <position position="167"/>
    </location>
    <ligand>
        <name>Zn(2+)</name>
        <dbReference type="ChEBI" id="CHEBI:29105"/>
    </ligand>
</feature>
<dbReference type="AlphaFoldDB" id="A0A7M5X1T2"/>
<reference evidence="2" key="1">
    <citation type="submission" date="2021-01" db="UniProtKB">
        <authorList>
            <consortium name="EnsemblMetazoa"/>
        </authorList>
    </citation>
    <scope>IDENTIFICATION</scope>
</reference>
<feature type="binding site" evidence="1">
    <location>
        <position position="162"/>
    </location>
    <ligand>
        <name>Zn(2+)</name>
        <dbReference type="ChEBI" id="CHEBI:29105"/>
    </ligand>
</feature>
<dbReference type="RefSeq" id="XP_066921666.1">
    <property type="nucleotide sequence ID" value="XM_067065565.1"/>
</dbReference>
<dbReference type="Gene3D" id="1.20.140.30">
    <property type="entry name" value="MOB kinase activator"/>
    <property type="match status" value="1"/>
</dbReference>
<dbReference type="InterPro" id="IPR005301">
    <property type="entry name" value="MOB_kinase_act_fam"/>
</dbReference>
<organism evidence="2 3">
    <name type="scientific">Clytia hemisphaerica</name>
    <dbReference type="NCBI Taxonomy" id="252671"/>
    <lineage>
        <taxon>Eukaryota</taxon>
        <taxon>Metazoa</taxon>
        <taxon>Cnidaria</taxon>
        <taxon>Hydrozoa</taxon>
        <taxon>Hydroidolina</taxon>
        <taxon>Leptothecata</taxon>
        <taxon>Obeliida</taxon>
        <taxon>Clytiidae</taxon>
        <taxon>Clytia</taxon>
    </lineage>
</organism>
<dbReference type="Pfam" id="PF03637">
    <property type="entry name" value="Mob1_phocein"/>
    <property type="match status" value="1"/>
</dbReference>
<keyword evidence="1" id="KW-0862">Zinc</keyword>
<dbReference type="SUPFAM" id="SSF101152">
    <property type="entry name" value="Mob1/phocein"/>
    <property type="match status" value="1"/>
</dbReference>
<keyword evidence="1" id="KW-0479">Metal-binding</keyword>